<feature type="non-terminal residue" evidence="2">
    <location>
        <position position="44"/>
    </location>
</feature>
<dbReference type="Pfam" id="PF11955">
    <property type="entry name" value="PORR"/>
    <property type="match status" value="1"/>
</dbReference>
<name>A0A392UGS1_9FABA</name>
<dbReference type="AlphaFoldDB" id="A0A392UGS1"/>
<comment type="caution">
    <text evidence="2">The sequence shown here is derived from an EMBL/GenBank/DDBJ whole genome shotgun (WGS) entry which is preliminary data.</text>
</comment>
<proteinExistence type="predicted"/>
<keyword evidence="3" id="KW-1185">Reference proteome</keyword>
<accession>A0A392UGS1</accession>
<dbReference type="EMBL" id="LXQA010824759">
    <property type="protein sequence ID" value="MCI72761.1"/>
    <property type="molecule type" value="Genomic_DNA"/>
</dbReference>
<organism evidence="2 3">
    <name type="scientific">Trifolium medium</name>
    <dbReference type="NCBI Taxonomy" id="97028"/>
    <lineage>
        <taxon>Eukaryota</taxon>
        <taxon>Viridiplantae</taxon>
        <taxon>Streptophyta</taxon>
        <taxon>Embryophyta</taxon>
        <taxon>Tracheophyta</taxon>
        <taxon>Spermatophyta</taxon>
        <taxon>Magnoliopsida</taxon>
        <taxon>eudicotyledons</taxon>
        <taxon>Gunneridae</taxon>
        <taxon>Pentapetalae</taxon>
        <taxon>rosids</taxon>
        <taxon>fabids</taxon>
        <taxon>Fabales</taxon>
        <taxon>Fabaceae</taxon>
        <taxon>Papilionoideae</taxon>
        <taxon>50 kb inversion clade</taxon>
        <taxon>NPAAA clade</taxon>
        <taxon>Hologalegina</taxon>
        <taxon>IRL clade</taxon>
        <taxon>Trifolieae</taxon>
        <taxon>Trifolium</taxon>
    </lineage>
</organism>
<reference evidence="2 3" key="1">
    <citation type="journal article" date="2018" name="Front. Plant Sci.">
        <title>Red Clover (Trifolium pratense) and Zigzag Clover (T. medium) - A Picture of Genomic Similarities and Differences.</title>
        <authorList>
            <person name="Dluhosova J."/>
            <person name="Istvanek J."/>
            <person name="Nedelnik J."/>
            <person name="Repkova J."/>
        </authorList>
    </citation>
    <scope>NUCLEOTIDE SEQUENCE [LARGE SCALE GENOMIC DNA]</scope>
    <source>
        <strain evidence="3">cv. 10/8</strain>
        <tissue evidence="2">Leaf</tissue>
    </source>
</reference>
<dbReference type="GO" id="GO:0003723">
    <property type="term" value="F:RNA binding"/>
    <property type="evidence" value="ECO:0007669"/>
    <property type="project" value="InterPro"/>
</dbReference>
<sequence length="44" mass="5098">MDYVKSMIPEFPDYFRVVGMGDNAVLELVCWCKEQSVSVLEKKL</sequence>
<feature type="domain" description="PORR" evidence="1">
    <location>
        <begin position="2"/>
        <end position="43"/>
    </location>
</feature>
<protein>
    <submittedName>
        <fullName evidence="2">Plant organelle RNA recognition domain protein</fullName>
    </submittedName>
</protein>
<dbReference type="Proteomes" id="UP000265520">
    <property type="component" value="Unassembled WGS sequence"/>
</dbReference>
<evidence type="ECO:0000259" key="1">
    <source>
        <dbReference type="Pfam" id="PF11955"/>
    </source>
</evidence>
<dbReference type="InterPro" id="IPR021099">
    <property type="entry name" value="PORR_domain"/>
</dbReference>
<evidence type="ECO:0000313" key="3">
    <source>
        <dbReference type="Proteomes" id="UP000265520"/>
    </source>
</evidence>
<evidence type="ECO:0000313" key="2">
    <source>
        <dbReference type="EMBL" id="MCI72761.1"/>
    </source>
</evidence>